<dbReference type="FunFam" id="3.40.50.300:FF:000120">
    <property type="entry name" value="ATP-dependent chaperone ClpB"/>
    <property type="match status" value="1"/>
</dbReference>
<dbReference type="GO" id="GO:0042026">
    <property type="term" value="P:protein refolding"/>
    <property type="evidence" value="ECO:0007669"/>
    <property type="project" value="TreeGrafter"/>
</dbReference>
<dbReference type="CDD" id="cd19499">
    <property type="entry name" value="RecA-like_ClpB_Hsp104-like"/>
    <property type="match status" value="1"/>
</dbReference>
<dbReference type="PANTHER" id="PTHR11638">
    <property type="entry name" value="ATP-DEPENDENT CLP PROTEASE"/>
    <property type="match status" value="1"/>
</dbReference>
<dbReference type="SUPFAM" id="SSF56112">
    <property type="entry name" value="Protein kinase-like (PK-like)"/>
    <property type="match status" value="1"/>
</dbReference>
<comment type="similarity">
    <text evidence="1">Belongs to the protein kinase superfamily. TKL Ser/Thr protein kinase family. ROCO subfamily.</text>
</comment>
<dbReference type="InterPro" id="IPR003593">
    <property type="entry name" value="AAA+_ATPase"/>
</dbReference>
<keyword evidence="5 8" id="KW-0067">ATP-binding</keyword>
<dbReference type="Pfam" id="PF07724">
    <property type="entry name" value="AAA_2"/>
    <property type="match status" value="1"/>
</dbReference>
<dbReference type="Gene3D" id="1.10.1780.10">
    <property type="entry name" value="Clp, N-terminal domain"/>
    <property type="match status" value="1"/>
</dbReference>
<dbReference type="PANTHER" id="PTHR11638:SF18">
    <property type="entry name" value="HEAT SHOCK PROTEIN 104"/>
    <property type="match status" value="1"/>
</dbReference>
<evidence type="ECO:0000256" key="5">
    <source>
        <dbReference type="ARBA" id="ARBA00022840"/>
    </source>
</evidence>
<dbReference type="Gene3D" id="3.40.50.300">
    <property type="entry name" value="P-loop containing nucleotide triphosphate hydrolases"/>
    <property type="match status" value="3"/>
</dbReference>
<dbReference type="InterPro" id="IPR036628">
    <property type="entry name" value="Clp_N_dom_sf"/>
</dbReference>
<feature type="binding site" evidence="8">
    <location>
        <position position="1040"/>
    </location>
    <ligand>
        <name>ATP</name>
        <dbReference type="ChEBI" id="CHEBI:30616"/>
    </ligand>
</feature>
<feature type="domain" description="Protein kinase" evidence="10">
    <location>
        <begin position="1003"/>
        <end position="1144"/>
    </location>
</feature>
<feature type="domain" description="Clp R" evidence="11">
    <location>
        <begin position="1"/>
        <end position="147"/>
    </location>
</feature>
<dbReference type="GO" id="GO:0004672">
    <property type="term" value="F:protein kinase activity"/>
    <property type="evidence" value="ECO:0007669"/>
    <property type="project" value="InterPro"/>
</dbReference>
<organism evidence="12 13">
    <name type="scientific">Jimgerdemannia flammicorona</name>
    <dbReference type="NCBI Taxonomy" id="994334"/>
    <lineage>
        <taxon>Eukaryota</taxon>
        <taxon>Fungi</taxon>
        <taxon>Fungi incertae sedis</taxon>
        <taxon>Mucoromycota</taxon>
        <taxon>Mucoromycotina</taxon>
        <taxon>Endogonomycetes</taxon>
        <taxon>Endogonales</taxon>
        <taxon>Endogonaceae</taxon>
        <taxon>Jimgerdemannia</taxon>
    </lineage>
</organism>
<dbReference type="FunFam" id="3.40.50.300:FF:000010">
    <property type="entry name" value="Chaperone clpB 1, putative"/>
    <property type="match status" value="1"/>
</dbReference>
<dbReference type="SMART" id="SM00382">
    <property type="entry name" value="AAA"/>
    <property type="match status" value="2"/>
</dbReference>
<sequence>MDRMQFTDKVEKTLAAAQELAREFSHVQLAPAHIACALFDEADGSSLFKTIIAKAGGDPAVAERQFKRMLVRLPTQDPPPPEIGLSPQTAKLLRNAQQHQKNQKDSYISVDHIILALIDDSATLVPLQEAGVMKKALENAINQVRGNRRVESKSAEEQYEALSKYAIDLTAQAESGKLDPVIGRDDEIRRVIRVLARRTKNNPVLVGEPGVGKTAIVEGLAQRIVRRDVPQSLQCKLFSLDMGSLVAGAKYRGEFEERLKAVLKEVKESEVGIILFIDEIHTALGAGKAEGSMDAANLLKPMLARGELRCIGATTLNEWRLVEKDPAFERRFQQVNVGEPSVTDTISILRGLKEKYENHHGVKIVDTALVAAAQLADRYITTRFLPDKAIDLIDEACANARVQLDSRPEAIDVLERRHLQLEVEAMALAKEKNSKDSQERLAKVQDEMAQIKEQLKPLKAKYDLDKGRLDEVRELKQKLESLKNKADEAERRYDLNAAADIRYYAIPDVEAQIARLTVEKDLRNAEASVEENLLTEVVGPEQIMEVVARWTGIPVTSLAKSDREKLLQMEKELRKHVVGQDQALQSIANAIRLSRAGLQNPNRPLGSFMFLGPTGVGKTLLCKELAAFFEYMEKHAVSRLLGAPPGYIGHDEGGAFEAVRRKPYSVVLLDEMEKAHRDVSNVLLQVLDDGHITDSKGRRIDFRNTIIVMTSNLGAELLADTASAPVAGAAMDLDGTRRQMLVKERVLEVVRQHFSPEFINRVDELVIFNRLSRQNLGDIVEVRLREISERLVDKHISIELDEAARVWLADNGYDPVYGARPLNRLIQHRLLNPLAKLILDGGVREGEKVRVNVDVEKDDLVVVRNHEATAKWEEEEEMEDEMNLDKNTDGKNVDLWCRQINGARATLTAPRQSYNYKRGWHSHVAVTSNLKCGIDVNKLSAPRIEDVRIAAATSAIAGEAVRRTERIGAKLDPIPEAGISVRRRACGPPGGAGTVHVARVPRLDPVGQIGRGGFATVWKGRLRYMNEDNTRLVEEDFALKEFDKSMLQEIVLNILIVTGVGTFTRSGWFKLIGISKHEESGKYLVITRYAGGGNLEQRLNNNAAKAMPWSVVYKMACSISEKLIFLHELGLAHGDFHPGNLVFA</sequence>
<dbReference type="InterPro" id="IPR019489">
    <property type="entry name" value="Clp_ATPase_C"/>
</dbReference>
<dbReference type="PROSITE" id="PS00870">
    <property type="entry name" value="CLPAB_1"/>
    <property type="match status" value="1"/>
</dbReference>
<dbReference type="InterPro" id="IPR003959">
    <property type="entry name" value="ATPase_AAA_core"/>
</dbReference>
<dbReference type="Pfam" id="PF02861">
    <property type="entry name" value="Clp_N"/>
    <property type="match status" value="1"/>
</dbReference>
<dbReference type="Pfam" id="PF10431">
    <property type="entry name" value="ClpB_D2-small"/>
    <property type="match status" value="1"/>
</dbReference>
<name>A0A433QZ54_9FUNG</name>
<keyword evidence="4 8" id="KW-0547">Nucleotide-binding</keyword>
<dbReference type="InterPro" id="IPR018368">
    <property type="entry name" value="ClpA/B_CS1"/>
</dbReference>
<dbReference type="InterPro" id="IPR004176">
    <property type="entry name" value="Clp_R_N"/>
</dbReference>
<comment type="similarity">
    <text evidence="2">Belongs to the ClpA/ClpB family.</text>
</comment>
<evidence type="ECO:0000259" key="10">
    <source>
        <dbReference type="PROSITE" id="PS50011"/>
    </source>
</evidence>
<evidence type="ECO:0000256" key="6">
    <source>
        <dbReference type="ARBA" id="ARBA00023186"/>
    </source>
</evidence>
<dbReference type="InterPro" id="IPR001245">
    <property type="entry name" value="Ser-Thr/Tyr_kinase_cat_dom"/>
</dbReference>
<evidence type="ECO:0000256" key="1">
    <source>
        <dbReference type="ARBA" id="ARBA00008171"/>
    </source>
</evidence>
<dbReference type="AlphaFoldDB" id="A0A433QZ54"/>
<dbReference type="GO" id="GO:0016887">
    <property type="term" value="F:ATP hydrolysis activity"/>
    <property type="evidence" value="ECO:0007669"/>
    <property type="project" value="InterPro"/>
</dbReference>
<dbReference type="SMART" id="SM01086">
    <property type="entry name" value="ClpB_D2-small"/>
    <property type="match status" value="1"/>
</dbReference>
<dbReference type="PROSITE" id="PS51903">
    <property type="entry name" value="CLP_R"/>
    <property type="match status" value="1"/>
</dbReference>
<keyword evidence="6" id="KW-0143">Chaperone</keyword>
<feature type="coiled-coil region" evidence="9">
    <location>
        <begin position="411"/>
        <end position="499"/>
    </location>
</feature>
<dbReference type="InterPro" id="IPR001270">
    <property type="entry name" value="ClpA/B"/>
</dbReference>
<dbReference type="EMBL" id="RBNJ01000229">
    <property type="protein sequence ID" value="RUS35070.1"/>
    <property type="molecule type" value="Genomic_DNA"/>
</dbReference>
<keyword evidence="3 7" id="KW-0677">Repeat</keyword>
<dbReference type="FunFam" id="3.40.50.300:FF:000025">
    <property type="entry name" value="ATP-dependent Clp protease subunit"/>
    <property type="match status" value="1"/>
</dbReference>
<evidence type="ECO:0000256" key="8">
    <source>
        <dbReference type="PROSITE-ProRule" id="PRU10141"/>
    </source>
</evidence>
<evidence type="ECO:0000256" key="7">
    <source>
        <dbReference type="PROSITE-ProRule" id="PRU01251"/>
    </source>
</evidence>
<dbReference type="GO" id="GO:0005829">
    <property type="term" value="C:cytosol"/>
    <property type="evidence" value="ECO:0007669"/>
    <property type="project" value="TreeGrafter"/>
</dbReference>
<dbReference type="Proteomes" id="UP000274822">
    <property type="component" value="Unassembled WGS sequence"/>
</dbReference>
<dbReference type="InterPro" id="IPR027417">
    <property type="entry name" value="P-loop_NTPase"/>
</dbReference>
<dbReference type="CDD" id="cd00009">
    <property type="entry name" value="AAA"/>
    <property type="match status" value="1"/>
</dbReference>
<reference evidence="12 13" key="1">
    <citation type="journal article" date="2018" name="New Phytol.">
        <title>Phylogenomics of Endogonaceae and evolution of mycorrhizas within Mucoromycota.</title>
        <authorList>
            <person name="Chang Y."/>
            <person name="Desiro A."/>
            <person name="Na H."/>
            <person name="Sandor L."/>
            <person name="Lipzen A."/>
            <person name="Clum A."/>
            <person name="Barry K."/>
            <person name="Grigoriev I.V."/>
            <person name="Martin F.M."/>
            <person name="Stajich J.E."/>
            <person name="Smith M.E."/>
            <person name="Bonito G."/>
            <person name="Spatafora J.W."/>
        </authorList>
    </citation>
    <scope>NUCLEOTIDE SEQUENCE [LARGE SCALE GENOMIC DNA]</scope>
    <source>
        <strain evidence="12 13">AD002</strain>
    </source>
</reference>
<dbReference type="PROSITE" id="PS00107">
    <property type="entry name" value="PROTEIN_KINASE_ATP"/>
    <property type="match status" value="1"/>
</dbReference>
<dbReference type="Gene3D" id="1.10.8.60">
    <property type="match status" value="1"/>
</dbReference>
<dbReference type="GO" id="GO:0051087">
    <property type="term" value="F:protein-folding chaperone binding"/>
    <property type="evidence" value="ECO:0007669"/>
    <property type="project" value="TreeGrafter"/>
</dbReference>
<dbReference type="GO" id="GO:0070370">
    <property type="term" value="P:cellular heat acclimation"/>
    <property type="evidence" value="ECO:0007669"/>
    <property type="project" value="TreeGrafter"/>
</dbReference>
<dbReference type="Pfam" id="PF00004">
    <property type="entry name" value="AAA"/>
    <property type="match status" value="1"/>
</dbReference>
<dbReference type="InterPro" id="IPR017441">
    <property type="entry name" value="Protein_kinase_ATP_BS"/>
</dbReference>
<dbReference type="Pfam" id="PF17871">
    <property type="entry name" value="AAA_lid_9"/>
    <property type="match status" value="1"/>
</dbReference>
<dbReference type="SUPFAM" id="SSF52540">
    <property type="entry name" value="P-loop containing nucleoside triphosphate hydrolases"/>
    <property type="match status" value="2"/>
</dbReference>
<comment type="caution">
    <text evidence="12">The sequence shown here is derived from an EMBL/GenBank/DDBJ whole genome shotgun (WGS) entry which is preliminary data.</text>
</comment>
<evidence type="ECO:0000256" key="3">
    <source>
        <dbReference type="ARBA" id="ARBA00022737"/>
    </source>
</evidence>
<accession>A0A433QZ54</accession>
<dbReference type="GO" id="GO:0005524">
    <property type="term" value="F:ATP binding"/>
    <property type="evidence" value="ECO:0007669"/>
    <property type="project" value="UniProtKB-UniRule"/>
</dbReference>
<keyword evidence="9" id="KW-0175">Coiled coil</keyword>
<protein>
    <submittedName>
        <fullName evidence="12">P-loop containing nucleoside triphosphate hydrolase protein</fullName>
    </submittedName>
</protein>
<evidence type="ECO:0000313" key="12">
    <source>
        <dbReference type="EMBL" id="RUS35070.1"/>
    </source>
</evidence>
<dbReference type="InterPro" id="IPR041546">
    <property type="entry name" value="ClpA/ClpB_AAA_lid"/>
</dbReference>
<dbReference type="GO" id="GO:0043335">
    <property type="term" value="P:protein unfolding"/>
    <property type="evidence" value="ECO:0007669"/>
    <property type="project" value="TreeGrafter"/>
</dbReference>
<dbReference type="Gene3D" id="1.10.510.10">
    <property type="entry name" value="Transferase(Phosphotransferase) domain 1"/>
    <property type="match status" value="1"/>
</dbReference>
<gene>
    <name evidence="12" type="ORF">BC938DRAFT_476198</name>
</gene>
<dbReference type="InterPro" id="IPR050130">
    <property type="entry name" value="ClpA_ClpB"/>
</dbReference>
<dbReference type="PRINTS" id="PR00300">
    <property type="entry name" value="CLPPROTEASEA"/>
</dbReference>
<evidence type="ECO:0000256" key="2">
    <source>
        <dbReference type="ARBA" id="ARBA00008675"/>
    </source>
</evidence>
<dbReference type="InterPro" id="IPR000719">
    <property type="entry name" value="Prot_kinase_dom"/>
</dbReference>
<evidence type="ECO:0000256" key="4">
    <source>
        <dbReference type="ARBA" id="ARBA00022741"/>
    </source>
</evidence>
<dbReference type="FunFam" id="1.10.8.60:FF:000017">
    <property type="entry name" value="ATP-dependent chaperone ClpB"/>
    <property type="match status" value="1"/>
</dbReference>
<evidence type="ECO:0000313" key="13">
    <source>
        <dbReference type="Proteomes" id="UP000274822"/>
    </source>
</evidence>
<dbReference type="Pfam" id="PF07714">
    <property type="entry name" value="PK_Tyr_Ser-Thr"/>
    <property type="match status" value="1"/>
</dbReference>
<dbReference type="PROSITE" id="PS50011">
    <property type="entry name" value="PROTEIN_KINASE_DOM"/>
    <property type="match status" value="1"/>
</dbReference>
<dbReference type="GO" id="GO:0051082">
    <property type="term" value="F:unfolded protein binding"/>
    <property type="evidence" value="ECO:0007669"/>
    <property type="project" value="TreeGrafter"/>
</dbReference>
<keyword evidence="13" id="KW-1185">Reference proteome</keyword>
<evidence type="ECO:0000259" key="11">
    <source>
        <dbReference type="PROSITE" id="PS51903"/>
    </source>
</evidence>
<dbReference type="SUPFAM" id="SSF81923">
    <property type="entry name" value="Double Clp-N motif"/>
    <property type="match status" value="1"/>
</dbReference>
<dbReference type="InterPro" id="IPR011009">
    <property type="entry name" value="Kinase-like_dom_sf"/>
</dbReference>
<keyword evidence="12" id="KW-0378">Hydrolase</keyword>
<proteinExistence type="inferred from homology"/>
<evidence type="ECO:0000256" key="9">
    <source>
        <dbReference type="SAM" id="Coils"/>
    </source>
</evidence>